<dbReference type="SMART" id="SM00644">
    <property type="entry name" value="Ami_2"/>
    <property type="match status" value="1"/>
</dbReference>
<gene>
    <name evidence="4" type="ORF">PL11_005215</name>
</gene>
<dbReference type="eggNOG" id="COG5632">
    <property type="taxonomic scope" value="Bacteria"/>
</dbReference>
<dbReference type="Gene3D" id="3.40.80.10">
    <property type="entry name" value="Peptidoglycan recognition protein-like"/>
    <property type="match status" value="1"/>
</dbReference>
<dbReference type="AlphaFoldDB" id="A0A1S6QIE4"/>
<dbReference type="OrthoDB" id="9816557at2"/>
<dbReference type="RefSeq" id="WP_035167820.1">
    <property type="nucleotide sequence ID" value="NZ_CP018906.1"/>
</dbReference>
<feature type="region of interest" description="Disordered" evidence="1">
    <location>
        <begin position="342"/>
        <end position="369"/>
    </location>
</feature>
<feature type="signal peptide" evidence="2">
    <location>
        <begin position="1"/>
        <end position="30"/>
    </location>
</feature>
<dbReference type="InterPro" id="IPR036505">
    <property type="entry name" value="Amidase/PGRP_sf"/>
</dbReference>
<organism evidence="4 5">
    <name type="scientific">Lentilactobacillus curieae</name>
    <dbReference type="NCBI Taxonomy" id="1138822"/>
    <lineage>
        <taxon>Bacteria</taxon>
        <taxon>Bacillati</taxon>
        <taxon>Bacillota</taxon>
        <taxon>Bacilli</taxon>
        <taxon>Lactobacillales</taxon>
        <taxon>Lactobacillaceae</taxon>
        <taxon>Lentilactobacillus</taxon>
    </lineage>
</organism>
<sequence>MKKGIIKAICTLSFAAFGLLAASGSQTANAQSVNSYIANNGIGHASVTSSVWGGFPHNNYRHKGKPEGVVVHETANPNSTIYNEIAYMKKNYNAAFVHSFIDASRIINIANTKYLAWGAGPVANARFVQFEQVRVHSKSAFAKEVSNAAYYTAYILHKYGLKPNDAVYDGKGTVWSHGAVSKYLGGTNHSDPKDYYASMGKKYFGASYSFAQFYKLVKTNYNNLYVEAHTPAASYDKVSYKSSNDTASLGNKYKSYRLYNHVKGSRAGVKSYSWSSVKAKTGKKVYIDNIGQKENGKYAWYRIRFSKSDSAKKYWVYEKALNISADEASEASAKVAVDDTATDSSSEVVTSSSNETNSSSTTVTSDDFS</sequence>
<dbReference type="SUPFAM" id="SSF55846">
    <property type="entry name" value="N-acetylmuramoyl-L-alanine amidase-like"/>
    <property type="match status" value="1"/>
</dbReference>
<name>A0A1S6QIE4_9LACO</name>
<evidence type="ECO:0000256" key="1">
    <source>
        <dbReference type="SAM" id="MobiDB-lite"/>
    </source>
</evidence>
<accession>A0A1S6QIE4</accession>
<dbReference type="KEGG" id="lcu:PL11_005215"/>
<feature type="domain" description="N-acetylmuramoyl-L-alanine amidase" evidence="3">
    <location>
        <begin position="55"/>
        <end position="193"/>
    </location>
</feature>
<dbReference type="Proteomes" id="UP000030361">
    <property type="component" value="Chromosome"/>
</dbReference>
<keyword evidence="5" id="KW-1185">Reference proteome</keyword>
<dbReference type="GO" id="GO:0009253">
    <property type="term" value="P:peptidoglycan catabolic process"/>
    <property type="evidence" value="ECO:0007669"/>
    <property type="project" value="InterPro"/>
</dbReference>
<keyword evidence="2" id="KW-0732">Signal</keyword>
<dbReference type="GO" id="GO:0008745">
    <property type="term" value="F:N-acetylmuramoyl-L-alanine amidase activity"/>
    <property type="evidence" value="ECO:0007669"/>
    <property type="project" value="InterPro"/>
</dbReference>
<evidence type="ECO:0000259" key="3">
    <source>
        <dbReference type="SMART" id="SM00644"/>
    </source>
</evidence>
<evidence type="ECO:0000256" key="2">
    <source>
        <dbReference type="SAM" id="SignalP"/>
    </source>
</evidence>
<protein>
    <submittedName>
        <fullName evidence="4">N-acetylmuramoyl-L-alanine amidase</fullName>
    </submittedName>
</protein>
<evidence type="ECO:0000313" key="5">
    <source>
        <dbReference type="Proteomes" id="UP000030361"/>
    </source>
</evidence>
<dbReference type="CDD" id="cd06583">
    <property type="entry name" value="PGRP"/>
    <property type="match status" value="1"/>
</dbReference>
<dbReference type="Pfam" id="PF01510">
    <property type="entry name" value="Amidase_2"/>
    <property type="match status" value="1"/>
</dbReference>
<dbReference type="EMBL" id="CP018906">
    <property type="protein sequence ID" value="AQW21371.1"/>
    <property type="molecule type" value="Genomic_DNA"/>
</dbReference>
<evidence type="ECO:0000313" key="4">
    <source>
        <dbReference type="EMBL" id="AQW21371.1"/>
    </source>
</evidence>
<dbReference type="InterPro" id="IPR002502">
    <property type="entry name" value="Amidase_domain"/>
</dbReference>
<reference evidence="4 5" key="1">
    <citation type="journal article" date="2015" name="Genome Announc.">
        <title>Genome Sequence of Lactobacillus curieae CCTCC M 2011381T, a Novel Producer of Gamma-aminobutyric Acid.</title>
        <authorList>
            <person name="Wang Y."/>
            <person name="Wang Y."/>
            <person name="Lang C."/>
            <person name="Wei D."/>
            <person name="Xu P."/>
            <person name="Xie J."/>
        </authorList>
    </citation>
    <scope>NUCLEOTIDE SEQUENCE [LARGE SCALE GENOMIC DNA]</scope>
    <source>
        <strain evidence="4 5">CCTCC M 2011381</strain>
    </source>
</reference>
<proteinExistence type="predicted"/>
<feature type="chain" id="PRO_5010543528" evidence="2">
    <location>
        <begin position="31"/>
        <end position="369"/>
    </location>
</feature>